<sequence>MPAKVEKALELAHQRKIQAETVSGALERLKLAVTDFSKEDIRRWSELERLRILDDKEANLFYMSDAFVRRESVKVKQNGNGRSRKS</sequence>
<dbReference type="AlphaFoldDB" id="A0A3B0VG50"/>
<evidence type="ECO:0000313" key="1">
    <source>
        <dbReference type="EMBL" id="VAW31016.1"/>
    </source>
</evidence>
<name>A0A3B0VG50_9ZZZZ</name>
<protein>
    <submittedName>
        <fullName evidence="1">Uncharacterized protein</fullName>
    </submittedName>
</protein>
<organism evidence="1">
    <name type="scientific">hydrothermal vent metagenome</name>
    <dbReference type="NCBI Taxonomy" id="652676"/>
    <lineage>
        <taxon>unclassified sequences</taxon>
        <taxon>metagenomes</taxon>
        <taxon>ecological metagenomes</taxon>
    </lineage>
</organism>
<gene>
    <name evidence="1" type="ORF">MNBD_CHLOROFLEXI01-4585</name>
</gene>
<dbReference type="EMBL" id="UOEU01000134">
    <property type="protein sequence ID" value="VAW31016.1"/>
    <property type="molecule type" value="Genomic_DNA"/>
</dbReference>
<accession>A0A3B0VG50</accession>
<reference evidence="1" key="1">
    <citation type="submission" date="2018-06" db="EMBL/GenBank/DDBJ databases">
        <authorList>
            <person name="Zhirakovskaya E."/>
        </authorList>
    </citation>
    <scope>NUCLEOTIDE SEQUENCE</scope>
</reference>
<proteinExistence type="predicted"/>